<dbReference type="Proteomes" id="UP000694543">
    <property type="component" value="Unplaced"/>
</dbReference>
<reference evidence="3" key="2">
    <citation type="submission" date="2025-09" db="UniProtKB">
        <authorList>
            <consortium name="Ensembl"/>
        </authorList>
    </citation>
    <scope>IDENTIFICATION</scope>
</reference>
<keyword evidence="1" id="KW-0697">Rotamase</keyword>
<proteinExistence type="predicted"/>
<dbReference type="GO" id="GO:0003755">
    <property type="term" value="F:peptidyl-prolyl cis-trans isomerase activity"/>
    <property type="evidence" value="ECO:0007669"/>
    <property type="project" value="UniProtKB-KW"/>
</dbReference>
<dbReference type="AlphaFoldDB" id="A0A8C3L3J4"/>
<feature type="domain" description="PPIase FKBP-type" evidence="2">
    <location>
        <begin position="80"/>
        <end position="129"/>
    </location>
</feature>
<dbReference type="Gene3D" id="3.10.50.40">
    <property type="match status" value="1"/>
</dbReference>
<evidence type="ECO:0000259" key="2">
    <source>
        <dbReference type="PROSITE" id="PS50059"/>
    </source>
</evidence>
<dbReference type="PANTHER" id="PTHR46493">
    <property type="entry name" value="PEPTIDYL-PROLYL CIS-TRANS ISOMERASE FKBP3"/>
    <property type="match status" value="1"/>
</dbReference>
<dbReference type="InterPro" id="IPR043368">
    <property type="entry name" value="FKBP3"/>
</dbReference>
<evidence type="ECO:0000256" key="1">
    <source>
        <dbReference type="PROSITE-ProRule" id="PRU00277"/>
    </source>
</evidence>
<reference evidence="3" key="1">
    <citation type="submission" date="2025-08" db="UniProtKB">
        <authorList>
            <consortium name="Ensembl"/>
        </authorList>
    </citation>
    <scope>IDENTIFICATION</scope>
</reference>
<organism evidence="3 4">
    <name type="scientific">Chrysolophus pictus</name>
    <name type="common">Golden pheasant</name>
    <name type="synonym">Phasianus pictus</name>
    <dbReference type="NCBI Taxonomy" id="9089"/>
    <lineage>
        <taxon>Eukaryota</taxon>
        <taxon>Metazoa</taxon>
        <taxon>Chordata</taxon>
        <taxon>Craniata</taxon>
        <taxon>Vertebrata</taxon>
        <taxon>Euteleostomi</taxon>
        <taxon>Archelosauria</taxon>
        <taxon>Archosauria</taxon>
        <taxon>Dinosauria</taxon>
        <taxon>Saurischia</taxon>
        <taxon>Theropoda</taxon>
        <taxon>Coelurosauria</taxon>
        <taxon>Aves</taxon>
        <taxon>Neognathae</taxon>
        <taxon>Galloanserae</taxon>
        <taxon>Galliformes</taxon>
        <taxon>Phasianidae</taxon>
        <taxon>Phasianinae</taxon>
        <taxon>Chrysolophus</taxon>
    </lineage>
</organism>
<sequence length="129" mass="14256">MAGQGGNGEVEMEQKTKPLSTVRAVFSSEMCSEAVDGSLKAGMFTSLVLQHVCYVDAWGCAVLDGPGWCRLGWCQQQLWWDEALLTMSKGEKAQLEIEPEWAYGKKGQPDAKIPPNAKLFFEVELVDIE</sequence>
<dbReference type="InterPro" id="IPR046357">
    <property type="entry name" value="PPIase_dom_sf"/>
</dbReference>
<dbReference type="Ensembl" id="ENSCPIT00010003396.1">
    <property type="protein sequence ID" value="ENSCPIP00010002878.1"/>
    <property type="gene ID" value="ENSCPIG00010002222.1"/>
</dbReference>
<dbReference type="Pfam" id="PF00254">
    <property type="entry name" value="FKBP_C"/>
    <property type="match status" value="1"/>
</dbReference>
<comment type="catalytic activity">
    <reaction evidence="1">
        <text>[protein]-peptidylproline (omega=180) = [protein]-peptidylproline (omega=0)</text>
        <dbReference type="Rhea" id="RHEA:16237"/>
        <dbReference type="Rhea" id="RHEA-COMP:10747"/>
        <dbReference type="Rhea" id="RHEA-COMP:10748"/>
        <dbReference type="ChEBI" id="CHEBI:83833"/>
        <dbReference type="ChEBI" id="CHEBI:83834"/>
        <dbReference type="EC" id="5.2.1.8"/>
    </reaction>
</comment>
<dbReference type="SUPFAM" id="SSF54534">
    <property type="entry name" value="FKBP-like"/>
    <property type="match status" value="1"/>
</dbReference>
<name>A0A8C3L3J4_CHRPC</name>
<evidence type="ECO:0000313" key="3">
    <source>
        <dbReference type="Ensembl" id="ENSCPIP00010002878.1"/>
    </source>
</evidence>
<dbReference type="InterPro" id="IPR001179">
    <property type="entry name" value="PPIase_FKBP_dom"/>
</dbReference>
<dbReference type="EC" id="5.2.1.8" evidence="1"/>
<keyword evidence="4" id="KW-1185">Reference proteome</keyword>
<evidence type="ECO:0000313" key="4">
    <source>
        <dbReference type="Proteomes" id="UP000694543"/>
    </source>
</evidence>
<dbReference type="PANTHER" id="PTHR46493:SF1">
    <property type="entry name" value="PEPTIDYL-PROLYL CIS-TRANS ISOMERASE FKBP3"/>
    <property type="match status" value="1"/>
</dbReference>
<keyword evidence="1" id="KW-0413">Isomerase</keyword>
<accession>A0A8C3L3J4</accession>
<dbReference type="PROSITE" id="PS50059">
    <property type="entry name" value="FKBP_PPIASE"/>
    <property type="match status" value="1"/>
</dbReference>
<protein>
    <recommendedName>
        <fullName evidence="1">peptidylprolyl isomerase</fullName>
        <ecNumber evidence="1">5.2.1.8</ecNumber>
    </recommendedName>
</protein>